<gene>
    <name evidence="1" type="ORF">MRB53_028511</name>
</gene>
<name>A0ACC2KG68_PERAE</name>
<dbReference type="Proteomes" id="UP001234297">
    <property type="component" value="Chromosome 9"/>
</dbReference>
<reference evidence="1 2" key="1">
    <citation type="journal article" date="2022" name="Hortic Res">
        <title>A haplotype resolved chromosomal level avocado genome allows analysis of novel avocado genes.</title>
        <authorList>
            <person name="Nath O."/>
            <person name="Fletcher S.J."/>
            <person name="Hayward A."/>
            <person name="Shaw L.M."/>
            <person name="Masouleh A.K."/>
            <person name="Furtado A."/>
            <person name="Henry R.J."/>
            <person name="Mitter N."/>
        </authorList>
    </citation>
    <scope>NUCLEOTIDE SEQUENCE [LARGE SCALE GENOMIC DNA]</scope>
    <source>
        <strain evidence="2">cv. Hass</strain>
    </source>
</reference>
<sequence>MGGTIVPTKMLQSRLPILWRLRGNLEIVEFPNQFYLFKLGHDQDMALACLGSPWTVARRQLILTSWVPYFDPTKVYIATLPIWVSMPGLPLEYWVEDQIRKMVAPVGQFVKIDEVTRAQGRHATKAKAARALVEIDPSCGCVAEEISGGIGGVAVGGMCRSELERDEINFFSRH</sequence>
<protein>
    <submittedName>
        <fullName evidence="1">Uncharacterized protein</fullName>
    </submittedName>
</protein>
<evidence type="ECO:0000313" key="2">
    <source>
        <dbReference type="Proteomes" id="UP001234297"/>
    </source>
</evidence>
<proteinExistence type="predicted"/>
<keyword evidence="2" id="KW-1185">Reference proteome</keyword>
<accession>A0ACC2KG68</accession>
<dbReference type="EMBL" id="CM056817">
    <property type="protein sequence ID" value="KAJ8619982.1"/>
    <property type="molecule type" value="Genomic_DNA"/>
</dbReference>
<organism evidence="1 2">
    <name type="scientific">Persea americana</name>
    <name type="common">Avocado</name>
    <dbReference type="NCBI Taxonomy" id="3435"/>
    <lineage>
        <taxon>Eukaryota</taxon>
        <taxon>Viridiplantae</taxon>
        <taxon>Streptophyta</taxon>
        <taxon>Embryophyta</taxon>
        <taxon>Tracheophyta</taxon>
        <taxon>Spermatophyta</taxon>
        <taxon>Magnoliopsida</taxon>
        <taxon>Magnoliidae</taxon>
        <taxon>Laurales</taxon>
        <taxon>Lauraceae</taxon>
        <taxon>Persea</taxon>
    </lineage>
</organism>
<evidence type="ECO:0000313" key="1">
    <source>
        <dbReference type="EMBL" id="KAJ8619982.1"/>
    </source>
</evidence>
<comment type="caution">
    <text evidence="1">The sequence shown here is derived from an EMBL/GenBank/DDBJ whole genome shotgun (WGS) entry which is preliminary data.</text>
</comment>